<name>A0A841IZW8_9SPHN</name>
<evidence type="ECO:0000256" key="1">
    <source>
        <dbReference type="SAM" id="Phobius"/>
    </source>
</evidence>
<dbReference type="AlphaFoldDB" id="A0A841IZW8"/>
<reference evidence="2 3" key="1">
    <citation type="submission" date="2020-08" db="EMBL/GenBank/DDBJ databases">
        <title>Genomic Encyclopedia of Type Strains, Phase IV (KMG-IV): sequencing the most valuable type-strain genomes for metagenomic binning, comparative biology and taxonomic classification.</title>
        <authorList>
            <person name="Goeker M."/>
        </authorList>
    </citation>
    <scope>NUCLEOTIDE SEQUENCE [LARGE SCALE GENOMIC DNA]</scope>
    <source>
        <strain evidence="2 3">DSM 102255</strain>
    </source>
</reference>
<evidence type="ECO:0000313" key="2">
    <source>
        <dbReference type="EMBL" id="MBB6123880.1"/>
    </source>
</evidence>
<sequence>MTDPDFPPAPEPTAAQREAAAKQRFIALNLFRLSGVAIVMFGFLIMMERFGFVAGQKAKIMGAIIATVGLFQTIVVPRILVRAWRTPREE</sequence>
<dbReference type="EMBL" id="JACIJP010000002">
    <property type="protein sequence ID" value="MBB6123880.1"/>
    <property type="molecule type" value="Genomic_DNA"/>
</dbReference>
<keyword evidence="1" id="KW-0472">Membrane</keyword>
<accession>A0A841IZW8</accession>
<keyword evidence="3" id="KW-1185">Reference proteome</keyword>
<keyword evidence="1" id="KW-0812">Transmembrane</keyword>
<evidence type="ECO:0000313" key="3">
    <source>
        <dbReference type="Proteomes" id="UP000552700"/>
    </source>
</evidence>
<protein>
    <submittedName>
        <fullName evidence="2">Uncharacterized protein</fullName>
    </submittedName>
</protein>
<proteinExistence type="predicted"/>
<dbReference type="RefSeq" id="WP_184079383.1">
    <property type="nucleotide sequence ID" value="NZ_JACIJP010000002.1"/>
</dbReference>
<keyword evidence="1" id="KW-1133">Transmembrane helix</keyword>
<dbReference type="Proteomes" id="UP000552700">
    <property type="component" value="Unassembled WGS sequence"/>
</dbReference>
<feature type="transmembrane region" description="Helical" evidence="1">
    <location>
        <begin position="25"/>
        <end position="46"/>
    </location>
</feature>
<gene>
    <name evidence="2" type="ORF">FHS92_001609</name>
</gene>
<comment type="caution">
    <text evidence="2">The sequence shown here is derived from an EMBL/GenBank/DDBJ whole genome shotgun (WGS) entry which is preliminary data.</text>
</comment>
<feature type="transmembrane region" description="Helical" evidence="1">
    <location>
        <begin position="58"/>
        <end position="81"/>
    </location>
</feature>
<organism evidence="2 3">
    <name type="scientific">Sphingobium subterraneum</name>
    <dbReference type="NCBI Taxonomy" id="627688"/>
    <lineage>
        <taxon>Bacteria</taxon>
        <taxon>Pseudomonadati</taxon>
        <taxon>Pseudomonadota</taxon>
        <taxon>Alphaproteobacteria</taxon>
        <taxon>Sphingomonadales</taxon>
        <taxon>Sphingomonadaceae</taxon>
        <taxon>Sphingobium</taxon>
    </lineage>
</organism>